<dbReference type="InterPro" id="IPR014782">
    <property type="entry name" value="Peptidase_M1_dom"/>
</dbReference>
<dbReference type="Gene3D" id="1.10.390.10">
    <property type="entry name" value="Neutral Protease Domain 2"/>
    <property type="match status" value="1"/>
</dbReference>
<feature type="binding site" evidence="2">
    <location>
        <position position="347"/>
    </location>
    <ligand>
        <name>Zn(2+)</name>
        <dbReference type="ChEBI" id="CHEBI:29105"/>
        <note>catalytic</note>
    </ligand>
</feature>
<dbReference type="GO" id="GO:0008237">
    <property type="term" value="F:metallopeptidase activity"/>
    <property type="evidence" value="ECO:0007669"/>
    <property type="project" value="InterPro"/>
</dbReference>
<dbReference type="EMBL" id="CP031223">
    <property type="protein sequence ID" value="QFF99245.1"/>
    <property type="molecule type" value="Genomic_DNA"/>
</dbReference>
<protein>
    <submittedName>
        <fullName evidence="5">Peptidase</fullName>
    </submittedName>
</protein>
<keyword evidence="2" id="KW-0479">Metal-binding</keyword>
<keyword evidence="6" id="KW-1185">Reference proteome</keyword>
<dbReference type="Proteomes" id="UP000325517">
    <property type="component" value="Chromosome"/>
</dbReference>
<organism evidence="5 6">
    <name type="scientific">Psychrobacillus glaciei</name>
    <dbReference type="NCBI Taxonomy" id="2283160"/>
    <lineage>
        <taxon>Bacteria</taxon>
        <taxon>Bacillati</taxon>
        <taxon>Bacillota</taxon>
        <taxon>Bacilli</taxon>
        <taxon>Bacillales</taxon>
        <taxon>Bacillaceae</taxon>
        <taxon>Psychrobacillus</taxon>
    </lineage>
</organism>
<dbReference type="InterPro" id="IPR034015">
    <property type="entry name" value="M1_LTA4H"/>
</dbReference>
<sequence>MNLKTYLALGVVAIFVVVGGFIMLVKENESNVAEVVREVEAQEIQPTKKVTEVPVSELPGSRGNYKIDIRQAEDLRFHISAEIEVSNESKSVWEDIGFYFIPNITTVGNKYYTLPFTGEAEITSIRDKDGEELSYSLDNTMLYVTPKSKVKPGEKTILTVDYLLLPPLDGQRLSKVDNNFYLALWYPMLGRYSDKWDLHPYYHNGEFYDTGYGDYEINYELAKEYLVASSGEDGEPKPTKSGKIQGANLKDFYIAFLDPEEWISETLVANDTTLRYFYPHDEPDNLHQMILEAERAFVFMEKNIGDNPNKELDIVANGSGMEYPNIVEVMEYSPGKHERTLIHEIAHQWFYFMVSSDPYEESWLDESLTALLEGTYRTLSYSTSNVGEISGFREINIFAERKIGKVIANIPVTDFGTQLGPIIYGEIPAILRDFFKAHGGHEETIKFLSAYFNEFKYQYVDTKTFVEFFNEYHQEDHTDFFKEWLILE</sequence>
<keyword evidence="2" id="KW-0862">Zinc</keyword>
<keyword evidence="3" id="KW-1133">Transmembrane helix</keyword>
<name>A0A5J6SMR7_9BACI</name>
<feature type="active site" description="Proton donor" evidence="1">
    <location>
        <position position="424"/>
    </location>
</feature>
<dbReference type="SUPFAM" id="SSF55486">
    <property type="entry name" value="Metalloproteases ('zincins'), catalytic domain"/>
    <property type="match status" value="1"/>
</dbReference>
<dbReference type="InterPro" id="IPR027268">
    <property type="entry name" value="Peptidase_M4/M1_CTD_sf"/>
</dbReference>
<evidence type="ECO:0000259" key="4">
    <source>
        <dbReference type="Pfam" id="PF01433"/>
    </source>
</evidence>
<feature type="binding site" evidence="2">
    <location>
        <position position="366"/>
    </location>
    <ligand>
        <name>Zn(2+)</name>
        <dbReference type="ChEBI" id="CHEBI:29105"/>
        <note>catalytic</note>
    </ligand>
</feature>
<dbReference type="RefSeq" id="WP_151700170.1">
    <property type="nucleotide sequence ID" value="NZ_CP031223.1"/>
</dbReference>
<gene>
    <name evidence="5" type="ORF">PB01_10600</name>
</gene>
<dbReference type="GO" id="GO:0008270">
    <property type="term" value="F:zinc ion binding"/>
    <property type="evidence" value="ECO:0007669"/>
    <property type="project" value="InterPro"/>
</dbReference>
<reference evidence="5 6" key="1">
    <citation type="submission" date="2018-07" db="EMBL/GenBank/DDBJ databases">
        <title>Complete genome sequence of Psychrobacillus sp. PB01, isolated from iceberg, and comparative genome analysis of Psychrobacillus strains.</title>
        <authorList>
            <person name="Lee P.C."/>
        </authorList>
    </citation>
    <scope>NUCLEOTIDE SEQUENCE [LARGE SCALE GENOMIC DNA]</scope>
    <source>
        <strain evidence="5 6">PB01</strain>
    </source>
</reference>
<dbReference type="PANTHER" id="PTHR45726">
    <property type="entry name" value="LEUKOTRIENE A-4 HYDROLASE"/>
    <property type="match status" value="1"/>
</dbReference>
<evidence type="ECO:0000256" key="3">
    <source>
        <dbReference type="SAM" id="Phobius"/>
    </source>
</evidence>
<dbReference type="PANTHER" id="PTHR45726:SF3">
    <property type="entry name" value="LEUKOTRIENE A-4 HYDROLASE"/>
    <property type="match status" value="1"/>
</dbReference>
<evidence type="ECO:0000313" key="5">
    <source>
        <dbReference type="EMBL" id="QFF99245.1"/>
    </source>
</evidence>
<dbReference type="AlphaFoldDB" id="A0A5J6SMR7"/>
<dbReference type="Pfam" id="PF01433">
    <property type="entry name" value="Peptidase_M1"/>
    <property type="match status" value="1"/>
</dbReference>
<dbReference type="KEGG" id="psyo:PB01_10600"/>
<keyword evidence="3" id="KW-0472">Membrane</keyword>
<proteinExistence type="predicted"/>
<keyword evidence="3" id="KW-0812">Transmembrane</keyword>
<feature type="domain" description="Peptidase M1 membrane alanine aminopeptidase" evidence="4">
    <location>
        <begin position="338"/>
        <end position="484"/>
    </location>
</feature>
<evidence type="ECO:0000313" key="6">
    <source>
        <dbReference type="Proteomes" id="UP000325517"/>
    </source>
</evidence>
<accession>A0A5J6SMR7</accession>
<dbReference type="OrthoDB" id="9814383at2"/>
<feature type="binding site" evidence="2">
    <location>
        <position position="343"/>
    </location>
    <ligand>
        <name>Zn(2+)</name>
        <dbReference type="ChEBI" id="CHEBI:29105"/>
        <note>catalytic</note>
    </ligand>
</feature>
<evidence type="ECO:0000256" key="1">
    <source>
        <dbReference type="PIRSR" id="PIRSR634015-1"/>
    </source>
</evidence>
<evidence type="ECO:0000256" key="2">
    <source>
        <dbReference type="PIRSR" id="PIRSR634015-3"/>
    </source>
</evidence>
<comment type="cofactor">
    <cofactor evidence="2">
        <name>Zn(2+)</name>
        <dbReference type="ChEBI" id="CHEBI:29105"/>
    </cofactor>
    <text evidence="2">Binds 1 zinc ion per subunit.</text>
</comment>
<feature type="transmembrane region" description="Helical" evidence="3">
    <location>
        <begin position="6"/>
        <end position="25"/>
    </location>
</feature>
<feature type="active site" description="Proton acceptor" evidence="1">
    <location>
        <position position="344"/>
    </location>
</feature>